<sequence length="609" mass="67036">MPKLLLCGAVQGHWELLFERVRKLNAAAKDNPFEALLCVSCCFPLPADYVTGGSKHVPLPTYFLPAHESARSWADDAVQTKLFDTVSAAEQPSCPLEVGEGFFCLAGAGVATIAGMKVVYVSGTEAASQEQEKGTLLTYSKASIGGLVQQLLVDDGEGQRDVDFLITAEYPTSFQLLLPEQQLPHGVQAMRGSVALREIVRHVHPKYHITSRGGDGSRGDVFYQRLPYVSEVVGTGRKRITRLIGLSGVNTTKDKTRKYLHALQVVPFAHQSTEEGQHVDIPAGTTQNPYLHALVDEATSWTREPDAKRRKVDPAATGGLSAQQIEQLCAKSAGGAQFFYDQRLAAKGQRKGGLLQSHDTPQQRRSNRSAVPERSECWFCLSTPTLERHLIVSIGQEAYLAMPKGAICADHVLIVPIAHEGSTLTLSEATWCEMERFKEALRRYFASQDKELLVIDRNVATLGATHCHLQVIGVPKAKAVAARSIFDTEGEKYRVKFEELSMPTVDTDAGSGASTGPLRLLREHANDKSFLYAEVPNGQGGATHLLHHVDGKHYVQFGRHAASCLLEMPRRANWKFCVVTKSEEEKLAQAFKRQWKVYDFTLETDADSE</sequence>
<dbReference type="Pfam" id="PF04676">
    <property type="entry name" value="CwfJ_C_2"/>
    <property type="match status" value="1"/>
</dbReference>
<dbReference type="PANTHER" id="PTHR12072">
    <property type="entry name" value="CWF19, CELL CYCLE CONTROL PROTEIN"/>
    <property type="match status" value="1"/>
</dbReference>
<dbReference type="InterPro" id="IPR036265">
    <property type="entry name" value="HIT-like_sf"/>
</dbReference>
<dbReference type="EMBL" id="CANTFL010001448">
    <property type="protein sequence ID" value="CAI5741226.1"/>
    <property type="molecule type" value="Genomic_DNA"/>
</dbReference>
<dbReference type="InterPro" id="IPR006767">
    <property type="entry name" value="Cwf19-like_C_dom-2"/>
</dbReference>
<proteinExistence type="predicted"/>
<dbReference type="GO" id="GO:0000398">
    <property type="term" value="P:mRNA splicing, via spliceosome"/>
    <property type="evidence" value="ECO:0007669"/>
    <property type="project" value="TreeGrafter"/>
</dbReference>
<dbReference type="GO" id="GO:0061632">
    <property type="term" value="F:RNA lariat debranching enzyme activator activity"/>
    <property type="evidence" value="ECO:0007669"/>
    <property type="project" value="TreeGrafter"/>
</dbReference>
<organism evidence="4 5">
    <name type="scientific">Hyaloperonospora brassicae</name>
    <name type="common">Brassica downy mildew</name>
    <name type="synonym">Peronospora brassicae</name>
    <dbReference type="NCBI Taxonomy" id="162125"/>
    <lineage>
        <taxon>Eukaryota</taxon>
        <taxon>Sar</taxon>
        <taxon>Stramenopiles</taxon>
        <taxon>Oomycota</taxon>
        <taxon>Peronosporomycetes</taxon>
        <taxon>Peronosporales</taxon>
        <taxon>Peronosporaceae</taxon>
        <taxon>Hyaloperonospora</taxon>
    </lineage>
</organism>
<feature type="region of interest" description="Disordered" evidence="1">
    <location>
        <begin position="350"/>
        <end position="369"/>
    </location>
</feature>
<dbReference type="Pfam" id="PF04677">
    <property type="entry name" value="CwfJ_C_1"/>
    <property type="match status" value="1"/>
</dbReference>
<dbReference type="GO" id="GO:0071014">
    <property type="term" value="C:post-mRNA release spliceosomal complex"/>
    <property type="evidence" value="ECO:0007669"/>
    <property type="project" value="TreeGrafter"/>
</dbReference>
<dbReference type="AlphaFoldDB" id="A0AAV0UWB5"/>
<dbReference type="SUPFAM" id="SSF54197">
    <property type="entry name" value="HIT-like"/>
    <property type="match status" value="1"/>
</dbReference>
<keyword evidence="5" id="KW-1185">Reference proteome</keyword>
<dbReference type="Proteomes" id="UP001162031">
    <property type="component" value="Unassembled WGS sequence"/>
</dbReference>
<evidence type="ECO:0000259" key="3">
    <source>
        <dbReference type="Pfam" id="PF04677"/>
    </source>
</evidence>
<accession>A0AAV0UWB5</accession>
<feature type="domain" description="Cwf19-like protein C-terminal" evidence="2">
    <location>
        <begin position="545"/>
        <end position="601"/>
    </location>
</feature>
<dbReference type="InterPro" id="IPR040194">
    <property type="entry name" value="Cwf19-like"/>
</dbReference>
<dbReference type="PANTHER" id="PTHR12072:SF4">
    <property type="entry name" value="CWF19-LIKE PROTEIN 1"/>
    <property type="match status" value="1"/>
</dbReference>
<evidence type="ECO:0000259" key="2">
    <source>
        <dbReference type="Pfam" id="PF04676"/>
    </source>
</evidence>
<protein>
    <recommendedName>
        <fullName evidence="6">Cwf19-like C-terminal domain-containing protein</fullName>
    </recommendedName>
</protein>
<feature type="domain" description="Cwf19-like C-terminal" evidence="3">
    <location>
        <begin position="371"/>
        <end position="486"/>
    </location>
</feature>
<gene>
    <name evidence="4" type="ORF">HBR001_LOCUS8409</name>
</gene>
<reference evidence="4" key="1">
    <citation type="submission" date="2022-12" db="EMBL/GenBank/DDBJ databases">
        <authorList>
            <person name="Webb A."/>
        </authorList>
    </citation>
    <scope>NUCLEOTIDE SEQUENCE</scope>
    <source>
        <strain evidence="4">Hp1</strain>
    </source>
</reference>
<comment type="caution">
    <text evidence="4">The sequence shown here is derived from an EMBL/GenBank/DDBJ whole genome shotgun (WGS) entry which is preliminary data.</text>
</comment>
<dbReference type="Gene3D" id="3.30.428.10">
    <property type="entry name" value="HIT-like"/>
    <property type="match status" value="1"/>
</dbReference>
<evidence type="ECO:0000256" key="1">
    <source>
        <dbReference type="SAM" id="MobiDB-lite"/>
    </source>
</evidence>
<name>A0AAV0UWB5_HYABA</name>
<evidence type="ECO:0000313" key="5">
    <source>
        <dbReference type="Proteomes" id="UP001162031"/>
    </source>
</evidence>
<dbReference type="InterPro" id="IPR006768">
    <property type="entry name" value="Cwf19-like_C_dom-1"/>
</dbReference>
<evidence type="ECO:0008006" key="6">
    <source>
        <dbReference type="Google" id="ProtNLM"/>
    </source>
</evidence>
<evidence type="ECO:0000313" key="4">
    <source>
        <dbReference type="EMBL" id="CAI5741226.1"/>
    </source>
</evidence>